<protein>
    <submittedName>
        <fullName evidence="5">SDR family NAD(P)-dependent oxidoreductase</fullName>
    </submittedName>
</protein>
<feature type="domain" description="Ketoreductase" evidence="4">
    <location>
        <begin position="5"/>
        <end position="181"/>
    </location>
</feature>
<dbReference type="PRINTS" id="PR00080">
    <property type="entry name" value="SDRFAMILY"/>
</dbReference>
<dbReference type="Gene3D" id="3.40.50.720">
    <property type="entry name" value="NAD(P)-binding Rossmann-like Domain"/>
    <property type="match status" value="1"/>
</dbReference>
<evidence type="ECO:0000256" key="3">
    <source>
        <dbReference type="RuleBase" id="RU000363"/>
    </source>
</evidence>
<evidence type="ECO:0000259" key="4">
    <source>
        <dbReference type="SMART" id="SM00822"/>
    </source>
</evidence>
<evidence type="ECO:0000256" key="1">
    <source>
        <dbReference type="ARBA" id="ARBA00006484"/>
    </source>
</evidence>
<dbReference type="InterPro" id="IPR002347">
    <property type="entry name" value="SDR_fam"/>
</dbReference>
<dbReference type="PROSITE" id="PS00061">
    <property type="entry name" value="ADH_SHORT"/>
    <property type="match status" value="1"/>
</dbReference>
<accession>A0ABY5A0I0</accession>
<dbReference type="SMART" id="SM00822">
    <property type="entry name" value="PKS_KR"/>
    <property type="match status" value="1"/>
</dbReference>
<gene>
    <name evidence="5" type="ORF">MZV50_11360</name>
</gene>
<keyword evidence="6" id="KW-1185">Reference proteome</keyword>
<keyword evidence="2" id="KW-0560">Oxidoreductase</keyword>
<evidence type="ECO:0000313" key="6">
    <source>
        <dbReference type="Proteomes" id="UP001057520"/>
    </source>
</evidence>
<dbReference type="InterPro" id="IPR057326">
    <property type="entry name" value="KR_dom"/>
</dbReference>
<evidence type="ECO:0000313" key="5">
    <source>
        <dbReference type="EMBL" id="USQ98094.1"/>
    </source>
</evidence>
<name>A0ABY5A0I0_9CAUL</name>
<organism evidence="5 6">
    <name type="scientific">Caulobacter segnis</name>
    <dbReference type="NCBI Taxonomy" id="88688"/>
    <lineage>
        <taxon>Bacteria</taxon>
        <taxon>Pseudomonadati</taxon>
        <taxon>Pseudomonadota</taxon>
        <taxon>Alphaproteobacteria</taxon>
        <taxon>Caulobacterales</taxon>
        <taxon>Caulobacteraceae</taxon>
        <taxon>Caulobacter</taxon>
    </lineage>
</organism>
<dbReference type="PANTHER" id="PTHR44196:SF1">
    <property type="entry name" value="DEHYDROGENASE_REDUCTASE SDR FAMILY MEMBER 7B"/>
    <property type="match status" value="1"/>
</dbReference>
<dbReference type="PANTHER" id="PTHR44196">
    <property type="entry name" value="DEHYDROGENASE/REDUCTASE SDR FAMILY MEMBER 7B"/>
    <property type="match status" value="1"/>
</dbReference>
<dbReference type="SUPFAM" id="SSF51735">
    <property type="entry name" value="NAD(P)-binding Rossmann-fold domains"/>
    <property type="match status" value="1"/>
</dbReference>
<dbReference type="InterPro" id="IPR036291">
    <property type="entry name" value="NAD(P)-bd_dom_sf"/>
</dbReference>
<comment type="similarity">
    <text evidence="1 3">Belongs to the short-chain dehydrogenases/reductases (SDR) family.</text>
</comment>
<dbReference type="Pfam" id="PF00106">
    <property type="entry name" value="adh_short"/>
    <property type="match status" value="1"/>
</dbReference>
<evidence type="ECO:0000256" key="2">
    <source>
        <dbReference type="ARBA" id="ARBA00023002"/>
    </source>
</evidence>
<reference evidence="5 6" key="1">
    <citation type="submission" date="2022-04" db="EMBL/GenBank/DDBJ databases">
        <title>Genome sequence of soybean root-associated Caulobacter segnis RL271.</title>
        <authorList>
            <person name="Longley R."/>
            <person name="Bonito G."/>
            <person name="Trigodet F."/>
            <person name="Crosson S."/>
            <person name="Fiebig A."/>
        </authorList>
    </citation>
    <scope>NUCLEOTIDE SEQUENCE [LARGE SCALE GENOMIC DNA]</scope>
    <source>
        <strain evidence="5 6">RL271</strain>
    </source>
</reference>
<sequence>MLEGKTVLITGASGGLGGLVANQLTAEGARVVALGRSRPDANIAEFLPHDLSTPSGIEAAAQAIEGRQWDILVNLAGVQHFGPVEQEDPAHLLSGYLINLVAPVRLAQAAAPGMKARGAGQIVNIGSIFGSINFAHFATYSSAKAGLRGFSQALRRELAGTGVDVTYVAPRAVRTAMVSDRVLEFAKLTQMHIDPPEATARRIVSAIRARRRDVYLGFPEAFFVRLNALLPGLVDRALSANDRKAAQLFAR</sequence>
<proteinExistence type="inferred from homology"/>
<dbReference type="EMBL" id="CP096040">
    <property type="protein sequence ID" value="USQ98094.1"/>
    <property type="molecule type" value="Genomic_DNA"/>
</dbReference>
<dbReference type="Proteomes" id="UP001057520">
    <property type="component" value="Chromosome"/>
</dbReference>
<dbReference type="PRINTS" id="PR00081">
    <property type="entry name" value="GDHRDH"/>
</dbReference>
<dbReference type="InterPro" id="IPR020904">
    <property type="entry name" value="Sc_DH/Rdtase_CS"/>
</dbReference>